<accession>A0A6S8RGB0</accession>
<name>A0A6S8RGB0_9STRA</name>
<evidence type="ECO:0000256" key="1">
    <source>
        <dbReference type="SAM" id="MobiDB-lite"/>
    </source>
</evidence>
<proteinExistence type="predicted"/>
<protein>
    <submittedName>
        <fullName evidence="2">Uncharacterized protein</fullName>
    </submittedName>
</protein>
<evidence type="ECO:0000313" key="2">
    <source>
        <dbReference type="EMBL" id="CAE4589364.1"/>
    </source>
</evidence>
<reference evidence="2" key="1">
    <citation type="submission" date="2021-01" db="EMBL/GenBank/DDBJ databases">
        <authorList>
            <person name="Corre E."/>
            <person name="Pelletier E."/>
            <person name="Niang G."/>
            <person name="Scheremetjew M."/>
            <person name="Finn R."/>
            <person name="Kale V."/>
            <person name="Holt S."/>
            <person name="Cochrane G."/>
            <person name="Meng A."/>
            <person name="Brown T."/>
            <person name="Cohen L."/>
        </authorList>
    </citation>
    <scope>NUCLEOTIDE SEQUENCE</scope>
    <source>
        <strain evidence="2">GSO104</strain>
    </source>
</reference>
<gene>
    <name evidence="2" type="ORF">DBRI00130_LOCUS5594</name>
</gene>
<dbReference type="AlphaFoldDB" id="A0A6S8RGB0"/>
<dbReference type="EMBL" id="HBNS01006913">
    <property type="protein sequence ID" value="CAE4589364.1"/>
    <property type="molecule type" value="Transcribed_RNA"/>
</dbReference>
<sequence length="201" mass="22431">MSDENAEPLLPSNDSEETEVINENAEPLLPSNDFEETEVINCQSEICITFGCGFKNMPIGCKGREELFCYQHDYCCALGEKPYSVGVVTDKSKGEQCRTDVFCCSCAFFEPKLYCKFAHRTCCMSEVGSFPFDDEYVPDFNCAYWGIQCCPEVGCCVKAPPSGMLTKLDNMKMFDLTAASTFEMTQKQPVSAPTAEAEMER</sequence>
<organism evidence="2">
    <name type="scientific">Ditylum brightwellii</name>
    <dbReference type="NCBI Taxonomy" id="49249"/>
    <lineage>
        <taxon>Eukaryota</taxon>
        <taxon>Sar</taxon>
        <taxon>Stramenopiles</taxon>
        <taxon>Ochrophyta</taxon>
        <taxon>Bacillariophyta</taxon>
        <taxon>Mediophyceae</taxon>
        <taxon>Lithodesmiophycidae</taxon>
        <taxon>Lithodesmiales</taxon>
        <taxon>Lithodesmiaceae</taxon>
        <taxon>Ditylum</taxon>
    </lineage>
</organism>
<feature type="region of interest" description="Disordered" evidence="1">
    <location>
        <begin position="1"/>
        <end position="20"/>
    </location>
</feature>